<organism evidence="3 4">
    <name type="scientific">Desulfovibrio piger</name>
    <dbReference type="NCBI Taxonomy" id="901"/>
    <lineage>
        <taxon>Bacteria</taxon>
        <taxon>Pseudomonadati</taxon>
        <taxon>Thermodesulfobacteriota</taxon>
        <taxon>Desulfovibrionia</taxon>
        <taxon>Desulfovibrionales</taxon>
        <taxon>Desulfovibrionaceae</taxon>
        <taxon>Desulfovibrio</taxon>
    </lineage>
</organism>
<dbReference type="InterPro" id="IPR000835">
    <property type="entry name" value="HTH_MarR-typ"/>
</dbReference>
<evidence type="ECO:0000259" key="1">
    <source>
        <dbReference type="Pfam" id="PF04326"/>
    </source>
</evidence>
<dbReference type="Pfam" id="PF04326">
    <property type="entry name" value="SLFN_AlbA_2"/>
    <property type="match status" value="1"/>
</dbReference>
<dbReference type="InterPro" id="IPR038461">
    <property type="entry name" value="Schlafen_AlbA_2_dom_sf"/>
</dbReference>
<dbReference type="InterPro" id="IPR007421">
    <property type="entry name" value="Schlafen_AlbA_2_dom"/>
</dbReference>
<dbReference type="InterPro" id="IPR038475">
    <property type="entry name" value="RecG_C_sf"/>
</dbReference>
<dbReference type="InterPro" id="IPR011991">
    <property type="entry name" value="ArsR-like_HTH"/>
</dbReference>
<feature type="domain" description="Schlafen AlbA-2" evidence="1">
    <location>
        <begin position="21"/>
        <end position="139"/>
    </location>
</feature>
<dbReference type="InterPro" id="IPR036390">
    <property type="entry name" value="WH_DNA-bd_sf"/>
</dbReference>
<evidence type="ECO:0000313" key="3">
    <source>
        <dbReference type="EMBL" id="NME52965.1"/>
    </source>
</evidence>
<dbReference type="CDD" id="cd00090">
    <property type="entry name" value="HTH_ARSR"/>
    <property type="match status" value="1"/>
</dbReference>
<dbReference type="Gene3D" id="3.30.950.30">
    <property type="entry name" value="Schlafen, AAA domain"/>
    <property type="match status" value="1"/>
</dbReference>
<sequence>MLDTDEIISHIHRLRKIGQDTQTCEVKEAAGKLPSSVPETMSAFANGEGGLFLLGLSEKERFAPVDGFNAASIQNAMVSAGEKLTPVVRPDMEIIPFESHNILAAWIYPKAIEDRPCYVTAQGMYRGSYIRTGDGDRRLSRYEIDRMLEANRQPCWDAEVVMEATTDDLDPYMLRDLIARQKALHPRIFAAMPDEEIMKSLRIVEEVDGVLHPTLAGLLALGIYPQKYFPSLTVSFSRYQDTANSAGTPASDERFVDSRTIVGSIPVMIAEALDCVRRNMHIGAVIDGAFRRELPDYPLIAVREAIANALQHRDYSPEGRASSVSLTMYADCLEVLNPGGLYGRVAIEDLGKPGIVATRNQFLSNILETTPFPGEGFVVENRGSGIRTINLSLEQADMYPAEMHSTLNNFRIVFSKRRRTKSEKERVPGKELEQALIDEISRSGPLSVTEIVERSGLSKSTVSTRVKRLVATGILEPMEVRHSPKQRYRLVR</sequence>
<dbReference type="Pfam" id="PF13749">
    <property type="entry name" value="HATPase_c_4"/>
    <property type="match status" value="1"/>
</dbReference>
<dbReference type="Gene3D" id="3.30.565.60">
    <property type="match status" value="1"/>
</dbReference>
<dbReference type="RefSeq" id="WP_168936267.1">
    <property type="nucleotide sequence ID" value="NZ_JABAFY010000053.1"/>
</dbReference>
<protein>
    <submittedName>
        <fullName evidence="3">MarR family transcriptional regulator</fullName>
    </submittedName>
</protein>
<name>A0A848CEG0_9BACT</name>
<dbReference type="EMBL" id="JABAFY010000053">
    <property type="protein sequence ID" value="NME52965.1"/>
    <property type="molecule type" value="Genomic_DNA"/>
</dbReference>
<dbReference type="Proteomes" id="UP000522333">
    <property type="component" value="Unassembled WGS sequence"/>
</dbReference>
<dbReference type="PANTHER" id="PTHR30595:SF6">
    <property type="entry name" value="SCHLAFEN ALBA-2 DOMAIN-CONTAINING PROTEIN"/>
    <property type="match status" value="1"/>
</dbReference>
<dbReference type="GO" id="GO:0003700">
    <property type="term" value="F:DNA-binding transcription factor activity"/>
    <property type="evidence" value="ECO:0007669"/>
    <property type="project" value="InterPro"/>
</dbReference>
<gene>
    <name evidence="3" type="ORF">HF854_10670</name>
</gene>
<proteinExistence type="predicted"/>
<comment type="caution">
    <text evidence="3">The sequence shown here is derived from an EMBL/GenBank/DDBJ whole genome shotgun (WGS) entry which is preliminary data.</text>
</comment>
<dbReference type="Pfam" id="PF12802">
    <property type="entry name" value="MarR_2"/>
    <property type="match status" value="1"/>
</dbReference>
<accession>A0A848CEG0</accession>
<evidence type="ECO:0000259" key="2">
    <source>
        <dbReference type="Pfam" id="PF12802"/>
    </source>
</evidence>
<dbReference type="Gene3D" id="1.10.10.10">
    <property type="entry name" value="Winged helix-like DNA-binding domain superfamily/Winged helix DNA-binding domain"/>
    <property type="match status" value="1"/>
</dbReference>
<evidence type="ECO:0000313" key="4">
    <source>
        <dbReference type="Proteomes" id="UP000522333"/>
    </source>
</evidence>
<dbReference type="PANTHER" id="PTHR30595">
    <property type="entry name" value="GLPR-RELATED TRANSCRIPTIONAL REPRESSOR"/>
    <property type="match status" value="1"/>
</dbReference>
<reference evidence="3 4" key="1">
    <citation type="submission" date="2020-04" db="EMBL/GenBank/DDBJ databases">
        <authorList>
            <person name="Hitch T.C.A."/>
            <person name="Wylensek D."/>
            <person name="Clavel T."/>
        </authorList>
    </citation>
    <scope>NUCLEOTIDE SEQUENCE [LARGE SCALE GENOMIC DNA]</scope>
    <source>
        <strain evidence="3 4">PG-251-APC-1</strain>
    </source>
</reference>
<dbReference type="SUPFAM" id="SSF46785">
    <property type="entry name" value="Winged helix' DNA-binding domain"/>
    <property type="match status" value="1"/>
</dbReference>
<dbReference type="InterPro" id="IPR036388">
    <property type="entry name" value="WH-like_DNA-bd_sf"/>
</dbReference>
<feature type="domain" description="HTH marR-type" evidence="2">
    <location>
        <begin position="437"/>
        <end position="476"/>
    </location>
</feature>
<dbReference type="AlphaFoldDB" id="A0A848CEG0"/>